<dbReference type="InterPro" id="IPR016181">
    <property type="entry name" value="Acyl_CoA_acyltransferase"/>
</dbReference>
<dbReference type="Pfam" id="PF09423">
    <property type="entry name" value="PhoD"/>
    <property type="match status" value="1"/>
</dbReference>
<dbReference type="PROSITE" id="PS51186">
    <property type="entry name" value="GNAT"/>
    <property type="match status" value="1"/>
</dbReference>
<dbReference type="Gene3D" id="3.60.21.70">
    <property type="entry name" value="PhoD-like phosphatase"/>
    <property type="match status" value="1"/>
</dbReference>
<evidence type="ECO:0000313" key="5">
    <source>
        <dbReference type="EMBL" id="CAH0369030.1"/>
    </source>
</evidence>
<evidence type="ECO:0000313" key="6">
    <source>
        <dbReference type="Proteomes" id="UP000789595"/>
    </source>
</evidence>
<evidence type="ECO:0000313" key="4">
    <source>
        <dbReference type="EMBL" id="CAE0686493.1"/>
    </source>
</evidence>
<dbReference type="SUPFAM" id="SSF56300">
    <property type="entry name" value="Metallo-dependent phosphatases"/>
    <property type="match status" value="1"/>
</dbReference>
<dbReference type="EMBL" id="HBIW01002292">
    <property type="protein sequence ID" value="CAE0686493.1"/>
    <property type="molecule type" value="Transcribed_RNA"/>
</dbReference>
<dbReference type="GO" id="GO:0016747">
    <property type="term" value="F:acyltransferase activity, transferring groups other than amino-acyl groups"/>
    <property type="evidence" value="ECO:0007669"/>
    <property type="project" value="InterPro"/>
</dbReference>
<dbReference type="Pfam" id="PF13673">
    <property type="entry name" value="Acetyltransf_10"/>
    <property type="match status" value="1"/>
</dbReference>
<feature type="signal peptide" evidence="2">
    <location>
        <begin position="1"/>
        <end position="24"/>
    </location>
</feature>
<dbReference type="InterPro" id="IPR038607">
    <property type="entry name" value="PhoD-like_sf"/>
</dbReference>
<keyword evidence="1" id="KW-0472">Membrane</keyword>
<organism evidence="4">
    <name type="scientific">Pelagomonas calceolata</name>
    <dbReference type="NCBI Taxonomy" id="35677"/>
    <lineage>
        <taxon>Eukaryota</taxon>
        <taxon>Sar</taxon>
        <taxon>Stramenopiles</taxon>
        <taxon>Ochrophyta</taxon>
        <taxon>Pelagophyceae</taxon>
        <taxon>Pelagomonadales</taxon>
        <taxon>Pelagomonadaceae</taxon>
        <taxon>Pelagomonas</taxon>
    </lineage>
</organism>
<dbReference type="InterPro" id="IPR029052">
    <property type="entry name" value="Metallo-depent_PP-like"/>
</dbReference>
<keyword evidence="1" id="KW-0812">Transmembrane</keyword>
<reference evidence="5" key="2">
    <citation type="submission" date="2021-11" db="EMBL/GenBank/DDBJ databases">
        <authorList>
            <consortium name="Genoscope - CEA"/>
            <person name="William W."/>
        </authorList>
    </citation>
    <scope>NUCLEOTIDE SEQUENCE</scope>
</reference>
<proteinExistence type="predicted"/>
<dbReference type="SUPFAM" id="SSF55729">
    <property type="entry name" value="Acyl-CoA N-acyltransferases (Nat)"/>
    <property type="match status" value="1"/>
</dbReference>
<dbReference type="InterPro" id="IPR018946">
    <property type="entry name" value="PhoD-like_MPP"/>
</dbReference>
<dbReference type="InterPro" id="IPR000182">
    <property type="entry name" value="GNAT_dom"/>
</dbReference>
<dbReference type="Proteomes" id="UP000789595">
    <property type="component" value="Unassembled WGS sequence"/>
</dbReference>
<keyword evidence="1" id="KW-1133">Transmembrane helix</keyword>
<dbReference type="Gene3D" id="3.40.630.30">
    <property type="match status" value="1"/>
</dbReference>
<keyword evidence="2" id="KW-0732">Signal</keyword>
<sequence>MRWMRPAAMRWLIALFVAHARTNARGSAKTNARSNATSRLVFGSCSKVHLPQPLWPWIRKRHPRAWIWAGDAIYGDRMVRAVPLTFEALGPEHLRAAYATQNAIPEYAELRKEVPYWIATWDDHDFGLNDGGGDLPWRDASQAVFLEAMDLTVESGQHGVYTRTTVPVEGGSVLVIALDLRYHKSPYSDVDGDFLGEAQWAWLAETLQSVKEDAVVVVSSLQVLDERYGMGERWGRFPAARRRLLKVLESCRKPLVVVSGDVHMAELNVARCGGRTLIDFTSSGMTHAWSHQMRAGFSRAFAHVLTAAMASFQFIAPLEWQASDAGGRRMHYLDLNFGELDFDVAKGLVTARVFGAAEEPVLERTFSLRDLGVGGACRPVHGFLPPWRHAVALAVWALCLGLVVAAPLALAIVVARRCLSAGLTINTATVDEDAEILTSARRVRREVFCVEQRVPVEMERDAHDASPSTIHVVALYEDFSPWDVTFVPRPVGAARVVISTEKRRGKIGRVCVLRDHRHRGIGRRVVRACVDALRQKHPGYLATLGSQVHAVGFYESLGFRCIEGEEPFMDGPGCLHRTMVMET</sequence>
<dbReference type="CDD" id="cd04301">
    <property type="entry name" value="NAT_SF"/>
    <property type="match status" value="1"/>
</dbReference>
<dbReference type="PANTHER" id="PTHR33987">
    <property type="entry name" value="CALCINEURIN-LIKE METALLO-PHOSPHOESTERASE SUPERFAMILY PROTEIN"/>
    <property type="match status" value="1"/>
</dbReference>
<reference evidence="4" key="1">
    <citation type="submission" date="2021-01" db="EMBL/GenBank/DDBJ databases">
        <authorList>
            <person name="Corre E."/>
            <person name="Pelletier E."/>
            <person name="Niang G."/>
            <person name="Scheremetjew M."/>
            <person name="Finn R."/>
            <person name="Kale V."/>
            <person name="Holt S."/>
            <person name="Cochrane G."/>
            <person name="Meng A."/>
            <person name="Brown T."/>
            <person name="Cohen L."/>
        </authorList>
    </citation>
    <scope>NUCLEOTIDE SEQUENCE</scope>
    <source>
        <strain evidence="4">CCMP1756</strain>
    </source>
</reference>
<evidence type="ECO:0000256" key="1">
    <source>
        <dbReference type="SAM" id="Phobius"/>
    </source>
</evidence>
<feature type="chain" id="PRO_5035680989" description="N-acetyltransferase domain-containing protein" evidence="2">
    <location>
        <begin position="25"/>
        <end position="583"/>
    </location>
</feature>
<feature type="transmembrane region" description="Helical" evidence="1">
    <location>
        <begin position="393"/>
        <end position="415"/>
    </location>
</feature>
<protein>
    <recommendedName>
        <fullName evidence="3">N-acetyltransferase domain-containing protein</fullName>
    </recommendedName>
</protein>
<name>A0A7S3ZKV4_9STRA</name>
<evidence type="ECO:0000259" key="3">
    <source>
        <dbReference type="PROSITE" id="PS51186"/>
    </source>
</evidence>
<evidence type="ECO:0000256" key="2">
    <source>
        <dbReference type="SAM" id="SignalP"/>
    </source>
</evidence>
<dbReference type="AlphaFoldDB" id="A0A7S3ZKV4"/>
<dbReference type="OrthoDB" id="10266805at2759"/>
<dbReference type="EMBL" id="CAKKNE010000002">
    <property type="protein sequence ID" value="CAH0369030.1"/>
    <property type="molecule type" value="Genomic_DNA"/>
</dbReference>
<feature type="domain" description="N-acetyltransferase" evidence="3">
    <location>
        <begin position="423"/>
        <end position="583"/>
    </location>
</feature>
<gene>
    <name evidence="4" type="ORF">PCAL00307_LOCUS1927</name>
    <name evidence="5" type="ORF">PECAL_2P21360</name>
</gene>
<accession>A0A7S3ZKV4</accession>
<dbReference type="CDD" id="cd07389">
    <property type="entry name" value="MPP_PhoD"/>
    <property type="match status" value="1"/>
</dbReference>
<keyword evidence="6" id="KW-1185">Reference proteome</keyword>
<dbReference type="PANTHER" id="PTHR33987:SF1">
    <property type="entry name" value="CALCINEURIN-LIKE METALLO-PHOSPHOESTERASE SUPERFAMILY PROTEIN"/>
    <property type="match status" value="1"/>
</dbReference>